<sequence>MLRSCQITREVSKERMTLPMRQYATEGKNIPLKKNWSTSLCTLPKGFDEALVDILNYEVRPDDVFVVTFIKCGTTWMQETAWLLMNNLDYEKTKQVPQMNRSPFLDFHGILPGAPNGLEFSKTMPSPRLLKTHMPANLLPPQIWERKPKVPYI</sequence>
<proteinExistence type="inferred from homology"/>
<protein>
    <recommendedName>
        <fullName evidence="3">Sulfotransferase domain-containing protein</fullName>
    </recommendedName>
</protein>
<evidence type="ECO:0000259" key="3">
    <source>
        <dbReference type="Pfam" id="PF00685"/>
    </source>
</evidence>
<dbReference type="STRING" id="35570.A0A1I8PF05"/>
<accession>A0A1I8PF05</accession>
<dbReference type="SUPFAM" id="SSF52540">
    <property type="entry name" value="P-loop containing nucleoside triphosphate hydrolases"/>
    <property type="match status" value="1"/>
</dbReference>
<reference evidence="4" key="1">
    <citation type="submission" date="2020-05" db="UniProtKB">
        <authorList>
            <consortium name="EnsemblMetazoa"/>
        </authorList>
    </citation>
    <scope>IDENTIFICATION</scope>
    <source>
        <strain evidence="4">USDA</strain>
    </source>
</reference>
<evidence type="ECO:0000256" key="1">
    <source>
        <dbReference type="ARBA" id="ARBA00005771"/>
    </source>
</evidence>
<gene>
    <name evidence="4" type="primary">106093331</name>
</gene>
<comment type="similarity">
    <text evidence="1">Belongs to the sulfotransferase 1 family.</text>
</comment>
<evidence type="ECO:0000256" key="2">
    <source>
        <dbReference type="ARBA" id="ARBA00022679"/>
    </source>
</evidence>
<dbReference type="InterPro" id="IPR000863">
    <property type="entry name" value="Sulfotransferase_dom"/>
</dbReference>
<organism evidence="4 5">
    <name type="scientific">Stomoxys calcitrans</name>
    <name type="common">Stable fly</name>
    <name type="synonym">Conops calcitrans</name>
    <dbReference type="NCBI Taxonomy" id="35570"/>
    <lineage>
        <taxon>Eukaryota</taxon>
        <taxon>Metazoa</taxon>
        <taxon>Ecdysozoa</taxon>
        <taxon>Arthropoda</taxon>
        <taxon>Hexapoda</taxon>
        <taxon>Insecta</taxon>
        <taxon>Pterygota</taxon>
        <taxon>Neoptera</taxon>
        <taxon>Endopterygota</taxon>
        <taxon>Diptera</taxon>
        <taxon>Brachycera</taxon>
        <taxon>Muscomorpha</taxon>
        <taxon>Muscoidea</taxon>
        <taxon>Muscidae</taxon>
        <taxon>Stomoxys</taxon>
    </lineage>
</organism>
<dbReference type="VEuPathDB" id="VectorBase:SCAU007433"/>
<keyword evidence="5" id="KW-1185">Reference proteome</keyword>
<dbReference type="InterPro" id="IPR027417">
    <property type="entry name" value="P-loop_NTPase"/>
</dbReference>
<dbReference type="Proteomes" id="UP000095300">
    <property type="component" value="Unassembled WGS sequence"/>
</dbReference>
<dbReference type="AlphaFoldDB" id="A0A1I8PF05"/>
<evidence type="ECO:0000313" key="5">
    <source>
        <dbReference type="Proteomes" id="UP000095300"/>
    </source>
</evidence>
<keyword evidence="2" id="KW-0808">Transferase</keyword>
<feature type="domain" description="Sulfotransferase" evidence="3">
    <location>
        <begin position="61"/>
        <end position="152"/>
    </location>
</feature>
<dbReference type="Pfam" id="PF00685">
    <property type="entry name" value="Sulfotransfer_1"/>
    <property type="match status" value="1"/>
</dbReference>
<dbReference type="EnsemblMetazoa" id="SCAU007433-RA">
    <property type="protein sequence ID" value="SCAU007433-PA"/>
    <property type="gene ID" value="SCAU007433"/>
</dbReference>
<evidence type="ECO:0000313" key="4">
    <source>
        <dbReference type="EnsemblMetazoa" id="SCAU007433-PA"/>
    </source>
</evidence>
<dbReference type="Gene3D" id="3.40.50.300">
    <property type="entry name" value="P-loop containing nucleotide triphosphate hydrolases"/>
    <property type="match status" value="1"/>
</dbReference>
<name>A0A1I8PF05_STOCA</name>
<dbReference type="PANTHER" id="PTHR11783">
    <property type="entry name" value="SULFOTRANSFERASE SULT"/>
    <property type="match status" value="1"/>
</dbReference>
<dbReference type="GO" id="GO:0008146">
    <property type="term" value="F:sulfotransferase activity"/>
    <property type="evidence" value="ECO:0007669"/>
    <property type="project" value="InterPro"/>
</dbReference>